<evidence type="ECO:0000313" key="3">
    <source>
        <dbReference type="Proteomes" id="UP001499854"/>
    </source>
</evidence>
<gene>
    <name evidence="2" type="ORF">GCM10009838_65750</name>
</gene>
<dbReference type="Proteomes" id="UP001499854">
    <property type="component" value="Unassembled WGS sequence"/>
</dbReference>
<dbReference type="InterPro" id="IPR009078">
    <property type="entry name" value="Ferritin-like_SF"/>
</dbReference>
<evidence type="ECO:0000259" key="1">
    <source>
        <dbReference type="Pfam" id="PF13794"/>
    </source>
</evidence>
<accession>A0ABN2SUP1</accession>
<dbReference type="InterPro" id="IPR059125">
    <property type="entry name" value="Ferritin_actino"/>
</dbReference>
<dbReference type="Gene3D" id="1.20.1260.10">
    <property type="match status" value="1"/>
</dbReference>
<dbReference type="InterPro" id="IPR012347">
    <property type="entry name" value="Ferritin-like"/>
</dbReference>
<comment type="caution">
    <text evidence="2">The sequence shown here is derived from an EMBL/GenBank/DDBJ whole genome shotgun (WGS) entry which is preliminary data.</text>
</comment>
<proteinExistence type="predicted"/>
<organism evidence="2 3">
    <name type="scientific">Catenulispora subtropica</name>
    <dbReference type="NCBI Taxonomy" id="450798"/>
    <lineage>
        <taxon>Bacteria</taxon>
        <taxon>Bacillati</taxon>
        <taxon>Actinomycetota</taxon>
        <taxon>Actinomycetes</taxon>
        <taxon>Catenulisporales</taxon>
        <taxon>Catenulisporaceae</taxon>
        <taxon>Catenulispora</taxon>
    </lineage>
</organism>
<sequence>MTSPATTVSYETAVTDLLGLVAYGELTAFERLAADSALAPTLAGKAQVASMAAAEFDHFRKVHTRLAELGAEPTAAMEPFVEAVDAFHEHTRPADWLESLVKAYIGDTLTADFYREAARFLDADSRRVVEDVLEDMGHGVFVVEHVRAAIEADPKVAGRLALWGRRIMGEALTQAQQIATRRPALAALLAGVLAAPDAETADDLARVGQMLTRLTEGHGARMATLGLSA</sequence>
<dbReference type="EMBL" id="BAAAQM010000048">
    <property type="protein sequence ID" value="GAA1992723.1"/>
    <property type="molecule type" value="Genomic_DNA"/>
</dbReference>
<feature type="domain" description="Ferritin-like" evidence="1">
    <location>
        <begin position="10"/>
        <end position="191"/>
    </location>
</feature>
<protein>
    <submittedName>
        <fullName evidence="2">Ferritin-like domain-containing protein</fullName>
    </submittedName>
</protein>
<dbReference type="CDD" id="cd00657">
    <property type="entry name" value="Ferritin_like"/>
    <property type="match status" value="1"/>
</dbReference>
<reference evidence="2 3" key="1">
    <citation type="journal article" date="2019" name="Int. J. Syst. Evol. Microbiol.">
        <title>The Global Catalogue of Microorganisms (GCM) 10K type strain sequencing project: providing services to taxonomists for standard genome sequencing and annotation.</title>
        <authorList>
            <consortium name="The Broad Institute Genomics Platform"/>
            <consortium name="The Broad Institute Genome Sequencing Center for Infectious Disease"/>
            <person name="Wu L."/>
            <person name="Ma J."/>
        </authorList>
    </citation>
    <scope>NUCLEOTIDE SEQUENCE [LARGE SCALE GENOMIC DNA]</scope>
    <source>
        <strain evidence="2 3">JCM 16013</strain>
    </source>
</reference>
<dbReference type="SUPFAM" id="SSF47240">
    <property type="entry name" value="Ferritin-like"/>
    <property type="match status" value="1"/>
</dbReference>
<evidence type="ECO:0000313" key="2">
    <source>
        <dbReference type="EMBL" id="GAA1992723.1"/>
    </source>
</evidence>
<keyword evidence="3" id="KW-1185">Reference proteome</keyword>
<dbReference type="RefSeq" id="WP_344661059.1">
    <property type="nucleotide sequence ID" value="NZ_BAAAQM010000048.1"/>
</dbReference>
<name>A0ABN2SUP1_9ACTN</name>
<dbReference type="Pfam" id="PF13794">
    <property type="entry name" value="MiaE_2"/>
    <property type="match status" value="1"/>
</dbReference>